<evidence type="ECO:0000313" key="1">
    <source>
        <dbReference type="EMBL" id="KAI0044587.1"/>
    </source>
</evidence>
<protein>
    <submittedName>
        <fullName evidence="1">Uncharacterized protein</fullName>
    </submittedName>
</protein>
<dbReference type="EMBL" id="MU275978">
    <property type="protein sequence ID" value="KAI0044587.1"/>
    <property type="molecule type" value="Genomic_DNA"/>
</dbReference>
<sequence>MKSPTLFLALLPLLAAATPNPSPLAGFLAQARALHARQLDPSAIPLACRPTCTVVLDDLDACTTPTCTCSAANAKGLAVCVNCIVGLDPSQAVIDRGQLVLVDYEDACAVAGFTETGLSVTIGPAVTPSVTPTTDPFSVVYTPVSSSGGVVTSGTNAAPSTSPSGVTISVPNPTSSTSGGGLGGLPGLGGGALSNGAGLGSIVGALIVGFVGIIVW</sequence>
<organism evidence="1 2">
    <name type="scientific">Auriscalpium vulgare</name>
    <dbReference type="NCBI Taxonomy" id="40419"/>
    <lineage>
        <taxon>Eukaryota</taxon>
        <taxon>Fungi</taxon>
        <taxon>Dikarya</taxon>
        <taxon>Basidiomycota</taxon>
        <taxon>Agaricomycotina</taxon>
        <taxon>Agaricomycetes</taxon>
        <taxon>Russulales</taxon>
        <taxon>Auriscalpiaceae</taxon>
        <taxon>Auriscalpium</taxon>
    </lineage>
</organism>
<reference evidence="1" key="2">
    <citation type="journal article" date="2022" name="New Phytol.">
        <title>Evolutionary transition to the ectomycorrhizal habit in the genomes of a hyperdiverse lineage of mushroom-forming fungi.</title>
        <authorList>
            <person name="Looney B."/>
            <person name="Miyauchi S."/>
            <person name="Morin E."/>
            <person name="Drula E."/>
            <person name="Courty P.E."/>
            <person name="Kohler A."/>
            <person name="Kuo A."/>
            <person name="LaButti K."/>
            <person name="Pangilinan J."/>
            <person name="Lipzen A."/>
            <person name="Riley R."/>
            <person name="Andreopoulos W."/>
            <person name="He G."/>
            <person name="Johnson J."/>
            <person name="Nolan M."/>
            <person name="Tritt A."/>
            <person name="Barry K.W."/>
            <person name="Grigoriev I.V."/>
            <person name="Nagy L.G."/>
            <person name="Hibbett D."/>
            <person name="Henrissat B."/>
            <person name="Matheny P.B."/>
            <person name="Labbe J."/>
            <person name="Martin F.M."/>
        </authorList>
    </citation>
    <scope>NUCLEOTIDE SEQUENCE</scope>
    <source>
        <strain evidence="1">FP105234-sp</strain>
    </source>
</reference>
<keyword evidence="2" id="KW-1185">Reference proteome</keyword>
<name>A0ACB8RLC1_9AGAM</name>
<comment type="caution">
    <text evidence="1">The sequence shown here is derived from an EMBL/GenBank/DDBJ whole genome shotgun (WGS) entry which is preliminary data.</text>
</comment>
<evidence type="ECO:0000313" key="2">
    <source>
        <dbReference type="Proteomes" id="UP000814033"/>
    </source>
</evidence>
<proteinExistence type="predicted"/>
<gene>
    <name evidence="1" type="ORF">FA95DRAFT_248663</name>
</gene>
<reference evidence="1" key="1">
    <citation type="submission" date="2021-02" db="EMBL/GenBank/DDBJ databases">
        <authorList>
            <consortium name="DOE Joint Genome Institute"/>
            <person name="Ahrendt S."/>
            <person name="Looney B.P."/>
            <person name="Miyauchi S."/>
            <person name="Morin E."/>
            <person name="Drula E."/>
            <person name="Courty P.E."/>
            <person name="Chicoki N."/>
            <person name="Fauchery L."/>
            <person name="Kohler A."/>
            <person name="Kuo A."/>
            <person name="Labutti K."/>
            <person name="Pangilinan J."/>
            <person name="Lipzen A."/>
            <person name="Riley R."/>
            <person name="Andreopoulos W."/>
            <person name="He G."/>
            <person name="Johnson J."/>
            <person name="Barry K.W."/>
            <person name="Grigoriev I.V."/>
            <person name="Nagy L."/>
            <person name="Hibbett D."/>
            <person name="Henrissat B."/>
            <person name="Matheny P.B."/>
            <person name="Labbe J."/>
            <person name="Martin F."/>
        </authorList>
    </citation>
    <scope>NUCLEOTIDE SEQUENCE</scope>
    <source>
        <strain evidence="1">FP105234-sp</strain>
    </source>
</reference>
<accession>A0ACB8RLC1</accession>
<dbReference type="Proteomes" id="UP000814033">
    <property type="component" value="Unassembled WGS sequence"/>
</dbReference>